<dbReference type="SUPFAM" id="SSF52833">
    <property type="entry name" value="Thioredoxin-like"/>
    <property type="match status" value="1"/>
</dbReference>
<dbReference type="PROSITE" id="PS51352">
    <property type="entry name" value="THIOREDOXIN_2"/>
    <property type="match status" value="1"/>
</dbReference>
<protein>
    <submittedName>
        <fullName evidence="2">TlpA family protein disulfide reductase</fullName>
    </submittedName>
</protein>
<dbReference type="AlphaFoldDB" id="A0A4Y8SN69"/>
<keyword evidence="3" id="KW-1185">Reference proteome</keyword>
<dbReference type="PANTHER" id="PTHR42852">
    <property type="entry name" value="THIOL:DISULFIDE INTERCHANGE PROTEIN DSBE"/>
    <property type="match status" value="1"/>
</dbReference>
<dbReference type="PANTHER" id="PTHR42852:SF13">
    <property type="entry name" value="PROTEIN DIPZ"/>
    <property type="match status" value="1"/>
</dbReference>
<dbReference type="CDD" id="cd02966">
    <property type="entry name" value="TlpA_like_family"/>
    <property type="match status" value="1"/>
</dbReference>
<dbReference type="InterPro" id="IPR000866">
    <property type="entry name" value="AhpC/TSA"/>
</dbReference>
<dbReference type="InterPro" id="IPR013766">
    <property type="entry name" value="Thioredoxin_domain"/>
</dbReference>
<sequence>MLYYNRAFFLVVCMVGSLFYSCVTTDPLKRTVTIYPRIAPGEKIYVIRKPFGDEREITVDSAVIKESMAGVVLKLHSNEDRLYDITSTFNNYTVSIISDTTNTIVNVDYFKRSSDVSNSPATVSLLAFNSRQAYIARDITKCGHSLDSAYRANALDTLVSLKQKRMSLLYKYTMNSISYADTVKSGAAFMVAYNSVDFGKDYGKLHSFMQKAHRRFGHYRPFMALESKVQKYINIMTVEYNVGDVLPGLVLPDTLQKPLSTTDLCKGKVCLINLWSTWCPQCYPFIEQQRKAQALFSPAKFQMISVALDPDVNDWKAYVSVNKLYWHQVIDKDVWTGTSVYTFKADSIPYNFLLAPDGKIVAKGISPDSLIHTLKRYLK</sequence>
<feature type="domain" description="Thioredoxin" evidence="1">
    <location>
        <begin position="240"/>
        <end position="379"/>
    </location>
</feature>
<accession>A0A4Y8SN69</accession>
<dbReference type="Proteomes" id="UP000297540">
    <property type="component" value="Unassembled WGS sequence"/>
</dbReference>
<gene>
    <name evidence="2" type="ORF">E2R66_02565</name>
</gene>
<name>A0A4Y8SN69_9SPHI</name>
<dbReference type="PROSITE" id="PS51257">
    <property type="entry name" value="PROKAR_LIPOPROTEIN"/>
    <property type="match status" value="1"/>
</dbReference>
<reference evidence="2 3" key="1">
    <citation type="journal article" date="2017" name="Int. J. Syst. Evol. Microbiol.">
        <title>Mucilaginibacterpsychrotolerans sp. nov., isolated from peatlands.</title>
        <authorList>
            <person name="Deng Y."/>
            <person name="Shen L."/>
            <person name="Xu B."/>
            <person name="Liu Y."/>
            <person name="Gu Z."/>
            <person name="Liu H."/>
            <person name="Zhou Y."/>
        </authorList>
    </citation>
    <scope>NUCLEOTIDE SEQUENCE [LARGE SCALE GENOMIC DNA]</scope>
    <source>
        <strain evidence="2 3">NH7-4</strain>
    </source>
</reference>
<evidence type="ECO:0000313" key="3">
    <source>
        <dbReference type="Proteomes" id="UP000297540"/>
    </source>
</evidence>
<comment type="caution">
    <text evidence="2">The sequence shown here is derived from an EMBL/GenBank/DDBJ whole genome shotgun (WGS) entry which is preliminary data.</text>
</comment>
<evidence type="ECO:0000313" key="2">
    <source>
        <dbReference type="EMBL" id="TFF40155.1"/>
    </source>
</evidence>
<dbReference type="Pfam" id="PF00578">
    <property type="entry name" value="AhpC-TSA"/>
    <property type="match status" value="1"/>
</dbReference>
<dbReference type="InterPro" id="IPR050553">
    <property type="entry name" value="Thioredoxin_ResA/DsbE_sf"/>
</dbReference>
<dbReference type="InterPro" id="IPR036249">
    <property type="entry name" value="Thioredoxin-like_sf"/>
</dbReference>
<proteinExistence type="predicted"/>
<dbReference type="EMBL" id="SOZE01000002">
    <property type="protein sequence ID" value="TFF40155.1"/>
    <property type="molecule type" value="Genomic_DNA"/>
</dbReference>
<dbReference type="Gene3D" id="3.40.30.10">
    <property type="entry name" value="Glutaredoxin"/>
    <property type="match status" value="1"/>
</dbReference>
<evidence type="ECO:0000259" key="1">
    <source>
        <dbReference type="PROSITE" id="PS51352"/>
    </source>
</evidence>
<organism evidence="2 3">
    <name type="scientific">Mucilaginibacter psychrotolerans</name>
    <dbReference type="NCBI Taxonomy" id="1524096"/>
    <lineage>
        <taxon>Bacteria</taxon>
        <taxon>Pseudomonadati</taxon>
        <taxon>Bacteroidota</taxon>
        <taxon>Sphingobacteriia</taxon>
        <taxon>Sphingobacteriales</taxon>
        <taxon>Sphingobacteriaceae</taxon>
        <taxon>Mucilaginibacter</taxon>
    </lineage>
</organism>